<protein>
    <submittedName>
        <fullName evidence="2">Uncharacterized protein</fullName>
    </submittedName>
</protein>
<sequence length="260" mass="29379">MSQFTHLHQKKKRENGNVMIVRVGPVPASDISVVAEGNGKQLGNGGSQGKGPGDNMDIGTVGEESEYEEDNSIRVASTSSVSIVFPPLLQDEVYLNDGTLKVGEVLIWKNLESALRCLDIYRDNLNFWSSIRAVFLDYVGAVWVRDVQGVRLELRLAHQMFSRLHDIMTSMCQQGVKPKLEWLRLAPIENDTKIKKAESQYRGQQIQQVLTHIRIQSKPCSWEWIGLAHVWTYRIHGAVKLYNFMKSGICAPAYKCSRMT</sequence>
<feature type="region of interest" description="Disordered" evidence="1">
    <location>
        <begin position="37"/>
        <end position="60"/>
    </location>
</feature>
<organism evidence="2 3">
    <name type="scientific">Hyaloscypha variabilis (strain UAMH 11265 / GT02V1 / F)</name>
    <name type="common">Meliniomyces variabilis</name>
    <dbReference type="NCBI Taxonomy" id="1149755"/>
    <lineage>
        <taxon>Eukaryota</taxon>
        <taxon>Fungi</taxon>
        <taxon>Dikarya</taxon>
        <taxon>Ascomycota</taxon>
        <taxon>Pezizomycotina</taxon>
        <taxon>Leotiomycetes</taxon>
        <taxon>Helotiales</taxon>
        <taxon>Hyaloscyphaceae</taxon>
        <taxon>Hyaloscypha</taxon>
        <taxon>Hyaloscypha variabilis</taxon>
    </lineage>
</organism>
<proteinExistence type="predicted"/>
<keyword evidence="3" id="KW-1185">Reference proteome</keyword>
<evidence type="ECO:0000256" key="1">
    <source>
        <dbReference type="SAM" id="MobiDB-lite"/>
    </source>
</evidence>
<feature type="compositionally biased region" description="Gly residues" evidence="1">
    <location>
        <begin position="40"/>
        <end position="52"/>
    </location>
</feature>
<name>A0A2J6S0Q9_HYAVF</name>
<accession>A0A2J6S0Q9</accession>
<gene>
    <name evidence="2" type="ORF">L207DRAFT_279937</name>
</gene>
<dbReference type="EMBL" id="KZ613941">
    <property type="protein sequence ID" value="PMD44370.1"/>
    <property type="molecule type" value="Genomic_DNA"/>
</dbReference>
<dbReference type="Proteomes" id="UP000235786">
    <property type="component" value="Unassembled WGS sequence"/>
</dbReference>
<evidence type="ECO:0000313" key="2">
    <source>
        <dbReference type="EMBL" id="PMD44370.1"/>
    </source>
</evidence>
<evidence type="ECO:0000313" key="3">
    <source>
        <dbReference type="Proteomes" id="UP000235786"/>
    </source>
</evidence>
<dbReference type="AlphaFoldDB" id="A0A2J6S0Q9"/>
<reference evidence="2 3" key="1">
    <citation type="submission" date="2016-04" db="EMBL/GenBank/DDBJ databases">
        <title>A degradative enzymes factory behind the ericoid mycorrhizal symbiosis.</title>
        <authorList>
            <consortium name="DOE Joint Genome Institute"/>
            <person name="Martino E."/>
            <person name="Morin E."/>
            <person name="Grelet G."/>
            <person name="Kuo A."/>
            <person name="Kohler A."/>
            <person name="Daghino S."/>
            <person name="Barry K."/>
            <person name="Choi C."/>
            <person name="Cichocki N."/>
            <person name="Clum A."/>
            <person name="Copeland A."/>
            <person name="Hainaut M."/>
            <person name="Haridas S."/>
            <person name="Labutti K."/>
            <person name="Lindquist E."/>
            <person name="Lipzen A."/>
            <person name="Khouja H.-R."/>
            <person name="Murat C."/>
            <person name="Ohm R."/>
            <person name="Olson A."/>
            <person name="Spatafora J."/>
            <person name="Veneault-Fourrey C."/>
            <person name="Henrissat B."/>
            <person name="Grigoriev I."/>
            <person name="Martin F."/>
            <person name="Perotto S."/>
        </authorList>
    </citation>
    <scope>NUCLEOTIDE SEQUENCE [LARGE SCALE GENOMIC DNA]</scope>
    <source>
        <strain evidence="2 3">F</strain>
    </source>
</reference>